<feature type="transmembrane region" description="Helical" evidence="7">
    <location>
        <begin position="6"/>
        <end position="28"/>
    </location>
</feature>
<dbReference type="GO" id="GO:0050136">
    <property type="term" value="F:NADH dehydrogenase (quinone) (non-electrogenic) activity"/>
    <property type="evidence" value="ECO:0007669"/>
    <property type="project" value="UniProtKB-UniRule"/>
</dbReference>
<dbReference type="HAMAP" id="MF_00445">
    <property type="entry name" value="NDH1_NuoN_1"/>
    <property type="match status" value="1"/>
</dbReference>
<dbReference type="GO" id="GO:0042773">
    <property type="term" value="P:ATP synthesis coupled electron transport"/>
    <property type="evidence" value="ECO:0007669"/>
    <property type="project" value="InterPro"/>
</dbReference>
<dbReference type="EC" id="7.1.1.-" evidence="7"/>
<dbReference type="Pfam" id="PF00361">
    <property type="entry name" value="Proton_antipo_M"/>
    <property type="match status" value="1"/>
</dbReference>
<evidence type="ECO:0000256" key="4">
    <source>
        <dbReference type="ARBA" id="ARBA00023136"/>
    </source>
</evidence>
<keyword evidence="7" id="KW-1278">Translocase</keyword>
<comment type="subunit">
    <text evidence="7">NDH-1 is composed of 13 different subunits. Subunits NuoA, H, J, K, L, M, N constitute the membrane sector of the complex.</text>
</comment>
<keyword evidence="7" id="KW-1003">Cell membrane</keyword>
<dbReference type="GO" id="GO:0008137">
    <property type="term" value="F:NADH dehydrogenase (ubiquinone) activity"/>
    <property type="evidence" value="ECO:0007669"/>
    <property type="project" value="InterPro"/>
</dbReference>
<comment type="subunit">
    <text evidence="6">Composed of 13 different subunits. Subunits NuoA, H, J, K, L, M, N constitute the membrane sector of the complex.</text>
</comment>
<sequence length="485" mass="52307">MTITPQQLIALLPLLIVGLTVVVVMLSIAWRRNHFVNATLTVIGLNLALFSLWFVGQVGAMDVTPLLRVDGYSMFYTALVILASLATCTFAYPWLAGYPDNKDEFYLLVLIAALGGIVLASANHLAALFIGIELLSLPLFGLIGYAFRQKRSLEAALKYMILSAAASSFLIFGIALVYADSGSLSFVQLGKSLNDSMLQQPLLLVGLGMMIIGLGFKLSLVPFHLWTPDVYQGAPAPVSTFLATASKIAIFGVIMRLFMYAPVTDSEAVRTVLGAIAFVSILFGNLMAISQSNIKRLLGYSSIAHLGYLLVALIAVKTHQLSLETAGVYLAGYLFSSLGAFGVVSLMSSPYRGPDADSLYSYRGLFWHRPILSAVMTVMMLSLAGIPMTLGFIGKFYVIATGVNAHLWWLTGAVVVGSAIGLYYYLRVTVSLYLSPPELHTRDTPANWAFTAGGVVVLISAILVLLLGVYPQPLIQLVQLAQPLM</sequence>
<evidence type="ECO:0000256" key="5">
    <source>
        <dbReference type="ARBA" id="ARBA00025189"/>
    </source>
</evidence>
<evidence type="ECO:0000256" key="2">
    <source>
        <dbReference type="ARBA" id="ARBA00022692"/>
    </source>
</evidence>
<evidence type="ECO:0000259" key="9">
    <source>
        <dbReference type="Pfam" id="PF00361"/>
    </source>
</evidence>
<dbReference type="InterPro" id="IPR001750">
    <property type="entry name" value="ND/Mrp_TM"/>
</dbReference>
<dbReference type="GO" id="GO:0048038">
    <property type="term" value="F:quinone binding"/>
    <property type="evidence" value="ECO:0007669"/>
    <property type="project" value="UniProtKB-KW"/>
</dbReference>
<dbReference type="STRING" id="1076551.HA48_11810"/>
<dbReference type="OrthoDB" id="9768329at2"/>
<feature type="transmembrane region" description="Helical" evidence="7">
    <location>
        <begin position="328"/>
        <end position="351"/>
    </location>
</feature>
<feature type="transmembrane region" description="Helical" evidence="7">
    <location>
        <begin position="271"/>
        <end position="290"/>
    </location>
</feature>
<dbReference type="NCBIfam" id="TIGR01770">
    <property type="entry name" value="NDH_I_N"/>
    <property type="match status" value="1"/>
</dbReference>
<evidence type="ECO:0000256" key="1">
    <source>
        <dbReference type="ARBA" id="ARBA00004127"/>
    </source>
</evidence>
<feature type="transmembrane region" description="Helical" evidence="7">
    <location>
        <begin position="202"/>
        <end position="226"/>
    </location>
</feature>
<protein>
    <recommendedName>
        <fullName evidence="7">NADH-quinone oxidoreductase subunit N</fullName>
        <ecNumber evidence="7">7.1.1.-</ecNumber>
    </recommendedName>
    <alternativeName>
        <fullName evidence="7">NADH dehydrogenase I subunit N</fullName>
    </alternativeName>
    <alternativeName>
        <fullName evidence="7">NDH-1 subunit N</fullName>
    </alternativeName>
</protein>
<feature type="transmembrane region" description="Helical" evidence="7">
    <location>
        <begin position="35"/>
        <end position="54"/>
    </location>
</feature>
<evidence type="ECO:0000256" key="7">
    <source>
        <dbReference type="HAMAP-Rule" id="MF_00445"/>
    </source>
</evidence>
<keyword evidence="7" id="KW-0830">Ubiquinone</keyword>
<dbReference type="EMBL" id="MLFS01000030">
    <property type="protein sequence ID" value="ORM72970.1"/>
    <property type="molecule type" value="Genomic_DNA"/>
</dbReference>
<keyword evidence="2 7" id="KW-0812">Transmembrane</keyword>
<feature type="transmembrane region" description="Helical" evidence="7">
    <location>
        <begin position="159"/>
        <end position="179"/>
    </location>
</feature>
<dbReference type="GO" id="GO:0005886">
    <property type="term" value="C:plasma membrane"/>
    <property type="evidence" value="ECO:0007669"/>
    <property type="project" value="UniProtKB-SubCell"/>
</dbReference>
<keyword evidence="11" id="KW-1185">Reference proteome</keyword>
<feature type="domain" description="NADH:quinone oxidoreductase/Mrp antiporter transmembrane" evidence="9">
    <location>
        <begin position="122"/>
        <end position="420"/>
    </location>
</feature>
<comment type="similarity">
    <text evidence="7">Belongs to the complex I subunit 2 family.</text>
</comment>
<feature type="transmembrane region" description="Helical" evidence="7">
    <location>
        <begin position="406"/>
        <end position="426"/>
    </location>
</feature>
<feature type="transmembrane region" description="Helical" evidence="7">
    <location>
        <begin position="74"/>
        <end position="93"/>
    </location>
</feature>
<name>A0A1X1D8U5_9GAMM</name>
<evidence type="ECO:0000256" key="6">
    <source>
        <dbReference type="ARBA" id="ARBA00025811"/>
    </source>
</evidence>
<accession>A0A1X1D8U5</accession>
<evidence type="ECO:0000256" key="3">
    <source>
        <dbReference type="ARBA" id="ARBA00022989"/>
    </source>
</evidence>
<evidence type="ECO:0000256" key="8">
    <source>
        <dbReference type="RuleBase" id="RU000320"/>
    </source>
</evidence>
<feature type="transmembrane region" description="Helical" evidence="7">
    <location>
        <begin position="105"/>
        <end position="122"/>
    </location>
</feature>
<feature type="transmembrane region" description="Helical" evidence="7">
    <location>
        <begin position="371"/>
        <end position="394"/>
    </location>
</feature>
<comment type="caution">
    <text evidence="10">The sequence shown here is derived from an EMBL/GenBank/DDBJ whole genome shotgun (WGS) entry which is preliminary data.</text>
</comment>
<keyword evidence="7" id="KW-0813">Transport</keyword>
<comment type="function">
    <text evidence="7">NDH-1 shuttles electrons from NADH, via FMN and iron-sulfur (Fe-S) centers, to quinones in the respiratory chain. The immediate electron acceptor for the enzyme in this species is believed to be ubiquinone. Couples the redox reaction to proton translocation (for every two electrons transferred, four hydrogen ions are translocated across the cytoplasmic membrane), and thus conserves the redox energy in a proton gradient.</text>
</comment>
<dbReference type="AlphaFoldDB" id="A0A1X1D8U5"/>
<feature type="transmembrane region" description="Helical" evidence="7">
    <location>
        <begin position="297"/>
        <end position="316"/>
    </location>
</feature>
<comment type="subcellular location">
    <subcellularLocation>
        <location evidence="7">Cell membrane</location>
        <topology evidence="7">Multi-pass membrane protein</topology>
    </subcellularLocation>
    <subcellularLocation>
        <location evidence="1">Endomembrane system</location>
        <topology evidence="1">Multi-pass membrane protein</topology>
    </subcellularLocation>
    <subcellularLocation>
        <location evidence="8">Membrane</location>
        <topology evidence="8">Multi-pass membrane protein</topology>
    </subcellularLocation>
</comment>
<proteinExistence type="inferred from homology"/>
<comment type="catalytic activity">
    <reaction evidence="7">
        <text>a quinone + NADH + 5 H(+)(in) = a quinol + NAD(+) + 4 H(+)(out)</text>
        <dbReference type="Rhea" id="RHEA:57888"/>
        <dbReference type="ChEBI" id="CHEBI:15378"/>
        <dbReference type="ChEBI" id="CHEBI:24646"/>
        <dbReference type="ChEBI" id="CHEBI:57540"/>
        <dbReference type="ChEBI" id="CHEBI:57945"/>
        <dbReference type="ChEBI" id="CHEBI:132124"/>
    </reaction>
</comment>
<feature type="transmembrane region" description="Helical" evidence="7">
    <location>
        <begin position="447"/>
        <end position="470"/>
    </location>
</feature>
<keyword evidence="3 7" id="KW-1133">Transmembrane helix</keyword>
<organism evidence="10 11">
    <name type="scientific">Pantoea wallisii</name>
    <dbReference type="NCBI Taxonomy" id="1076551"/>
    <lineage>
        <taxon>Bacteria</taxon>
        <taxon>Pseudomonadati</taxon>
        <taxon>Pseudomonadota</taxon>
        <taxon>Gammaproteobacteria</taxon>
        <taxon>Enterobacterales</taxon>
        <taxon>Erwiniaceae</taxon>
        <taxon>Pantoea</taxon>
    </lineage>
</organism>
<dbReference type="RefSeq" id="WP_128601514.1">
    <property type="nucleotide sequence ID" value="NZ_MLFS01000030.1"/>
</dbReference>
<keyword evidence="7" id="KW-0520">NAD</keyword>
<gene>
    <name evidence="7" type="primary">nuoN</name>
    <name evidence="10" type="ORF">HA48_11810</name>
</gene>
<keyword evidence="4 7" id="KW-0472">Membrane</keyword>
<dbReference type="Proteomes" id="UP000193104">
    <property type="component" value="Unassembled WGS sequence"/>
</dbReference>
<dbReference type="InterPro" id="IPR010096">
    <property type="entry name" value="NADH-Q_OxRdtase_suN/2"/>
</dbReference>
<comment type="function">
    <text evidence="5">NDH-1 shuttles electrons from NADH, via FMN and iron-sulfur (Fe-S) centers, to quinones in the respiratory chain. Couples the redox reaction to proton translocation (for every two electrons transferred, four hydrogen ions are translocated across the cytoplasmic membrane), and thus conserves the redox energy in a proton gradient.</text>
</comment>
<evidence type="ECO:0000313" key="10">
    <source>
        <dbReference type="EMBL" id="ORM72970.1"/>
    </source>
</evidence>
<dbReference type="GO" id="GO:0012505">
    <property type="term" value="C:endomembrane system"/>
    <property type="evidence" value="ECO:0007669"/>
    <property type="project" value="UniProtKB-SubCell"/>
</dbReference>
<dbReference type="NCBIfam" id="NF004439">
    <property type="entry name" value="PRK05777.1-1"/>
    <property type="match status" value="1"/>
</dbReference>
<feature type="transmembrane region" description="Helical" evidence="7">
    <location>
        <begin position="128"/>
        <end position="147"/>
    </location>
</feature>
<feature type="transmembrane region" description="Helical" evidence="7">
    <location>
        <begin position="238"/>
        <end position="259"/>
    </location>
</feature>
<keyword evidence="7" id="KW-0874">Quinone</keyword>
<dbReference type="PANTHER" id="PTHR22773">
    <property type="entry name" value="NADH DEHYDROGENASE"/>
    <property type="match status" value="1"/>
</dbReference>
<evidence type="ECO:0000313" key="11">
    <source>
        <dbReference type="Proteomes" id="UP000193104"/>
    </source>
</evidence>
<reference evidence="10 11" key="1">
    <citation type="journal article" date="2017" name="Antonie Van Leeuwenhoek">
        <title>Phylogenomic resolution of the bacterial genus Pantoea and its relationship with Erwinia and Tatumella.</title>
        <authorList>
            <person name="Palmer M."/>
            <person name="Steenkamp E.T."/>
            <person name="Coetzee M.P."/>
            <person name="Chan W.Y."/>
            <person name="van Zyl E."/>
            <person name="De Maayer P."/>
            <person name="Coutinho T.A."/>
            <person name="Blom J."/>
            <person name="Smits T.H."/>
            <person name="Duffy B."/>
            <person name="Venter S.N."/>
        </authorList>
    </citation>
    <scope>NUCLEOTIDE SEQUENCE [LARGE SCALE GENOMIC DNA]</scope>
    <source>
        <strain evidence="10 11">LMG 26277</strain>
    </source>
</reference>